<dbReference type="InterPro" id="IPR007863">
    <property type="entry name" value="Peptidase_M16_C"/>
</dbReference>
<keyword evidence="1" id="KW-0175">Coiled coil</keyword>
<dbReference type="EMBL" id="AABL01002494">
    <property type="protein sequence ID" value="EAA19377.1"/>
    <property type="molecule type" value="Genomic_DNA"/>
</dbReference>
<dbReference type="GO" id="GO:0004222">
    <property type="term" value="F:metalloendopeptidase activity"/>
    <property type="evidence" value="ECO:0007669"/>
    <property type="project" value="TreeGrafter"/>
</dbReference>
<dbReference type="Pfam" id="PF00675">
    <property type="entry name" value="Peptidase_M16"/>
    <property type="match status" value="1"/>
</dbReference>
<dbReference type="SMART" id="SM01264">
    <property type="entry name" value="M16C_associated"/>
    <property type="match status" value="1"/>
</dbReference>
<sequence>MKLMKVLGYINIITNCVNGILCKGDKKRYSIFTNNYIYSISTLNNYSFAATMNKMPAWVNEKCPEHKSYDIVEKRYNENLNLTYTVYEHKKAKTQVIALGSNDPLDAEQAFGFYVKTLTHSDKGIPHILEHTVLSGSKNFNYKDSMGLLEKGTLNTHLNAYTFNDRTIYMAGSMNNRDFFNIMAVYMDSVFQPNVLENKFIFQTEGWTYEVEKLKEEEKNLDIPKIKDYKVSFNGIVYNEMKGAFSNPLQDLYYEVMRNMFPDNVHSNISGGDPKEIPNLSYEEFKEFYYKNYNPKKIKVFFFSKNNPTELLNFVDNYLCQLDFTKYRDDAVEHVNYQEYRKGPFYIKKKFADHSEEKENLASVSWLLNPKKHKNSDADLSLESPTDYFALLIINNLLTHTSESVLYKALIESGLGNSIVDRGLNDSLVQYVFSIGLKGIKEKNEKNISLDKVHYEVEKIVLEALQKVVKEGFNKSAVEAAINNIEFVLKEANLKISKSIDFVFEMASRLNYGKDPLLIFEFEKHLNVVKDKIKNEPKYLEKYVEKHLLNNDHRVVILLEGDENYGAEQEKLEKDMLKKRIESFTEKEKENIITDFENLTKYKNTEESPEHLDKFPIISISDLNEKTLEIPVNPFFTNLNNENNMENYNKTKDNQTLIKENMDRFINKYILNKDGNYTNDSKNADVPMLIYEIPTSGILYLQFIFSLDNLTLEELSYLNLFKSLILENKTNKRSSEEFVILREKNIGNMMTNVALLSTSDRLNVTDKYNAKGFFNFEMHMLSHKCNDALEIALEALKESDFSNKKKVIEILKRKINGMKTTFASKGHSILIKYVKSRINSKYYAYDLIHGYDNYLKLQEQLKLAETNYESLEAILNRIRKKIFKRNNLIMNVTVDPGTIDQLFAKSKNSFNNLLSYFDENESYCSKDDSFNKVVGWNKEIQDKKLLEGEEVKKELLVVPTFVNSVSMSGVLFNKGEYLDPSFTVIVAALKNSYLWETVRGLNGAYGVFADIEYDGTVVFLSARDPNLEKTLQTFREAAQGLRKMADVMTKNDLLRYIINAIGTIDRPRRGVELSKLSFSRIISNETEQDRIEFRNRVMNTKKEDFYKFADLLEKKVKEFEKNVVIITSKEKANEYINNFYCVRIKYIKIVSIYAKIIFFHFCK</sequence>
<comment type="caution">
    <text evidence="3">The sequence shown here is derived from an EMBL/GenBank/DDBJ whole genome shotgun (WGS) entry which is preliminary data.</text>
</comment>
<dbReference type="SUPFAM" id="SSF63411">
    <property type="entry name" value="LuxS/MPP-like metallohydrolase"/>
    <property type="match status" value="4"/>
</dbReference>
<organism evidence="3 4">
    <name type="scientific">Plasmodium yoelii yoelii</name>
    <dbReference type="NCBI Taxonomy" id="73239"/>
    <lineage>
        <taxon>Eukaryota</taxon>
        <taxon>Sar</taxon>
        <taxon>Alveolata</taxon>
        <taxon>Apicomplexa</taxon>
        <taxon>Aconoidasida</taxon>
        <taxon>Haemosporida</taxon>
        <taxon>Plasmodiidae</taxon>
        <taxon>Plasmodium</taxon>
        <taxon>Plasmodium (Vinckeia)</taxon>
    </lineage>
</organism>
<reference evidence="3 4" key="1">
    <citation type="journal article" date="2002" name="Nature">
        <title>Genome sequence and comparative analysis of the model rodent malaria parasite Plasmodium yoelii yoelii.</title>
        <authorList>
            <person name="Carlton J.M."/>
            <person name="Angiuoli S.V."/>
            <person name="Suh B.B."/>
            <person name="Kooij T.W."/>
            <person name="Pertea M."/>
            <person name="Silva J.C."/>
            <person name="Ermolaeva M.D."/>
            <person name="Allen J.E."/>
            <person name="Selengut J.D."/>
            <person name="Koo H.L."/>
            <person name="Peterson J.D."/>
            <person name="Pop M."/>
            <person name="Kosack D.S."/>
            <person name="Shumway M.F."/>
            <person name="Bidwell S.L."/>
            <person name="Shallom S.J."/>
            <person name="van Aken S.E."/>
            <person name="Riedmuller S.B."/>
            <person name="Feldblyum T.V."/>
            <person name="Cho J.K."/>
            <person name="Quackenbush J."/>
            <person name="Sedegah M."/>
            <person name="Shoaibi A."/>
            <person name="Cummings L.M."/>
            <person name="Florens L."/>
            <person name="Yates J.R."/>
            <person name="Raine J.D."/>
            <person name="Sinden R.E."/>
            <person name="Harris M.A."/>
            <person name="Cunningham D.A."/>
            <person name="Preiser P.R."/>
            <person name="Bergman L.W."/>
            <person name="Vaidya A.B."/>
            <person name="van Lin L.H."/>
            <person name="Janse C.J."/>
            <person name="Waters A.P."/>
            <person name="Smith H.O."/>
            <person name="White O.R."/>
            <person name="Salzberg S.L."/>
            <person name="Venter J.C."/>
            <person name="Fraser C.M."/>
            <person name="Hoffman S.L."/>
            <person name="Gardner M.J."/>
            <person name="Carucci D.J."/>
        </authorList>
    </citation>
    <scope>NUCLEOTIDE SEQUENCE [LARGE SCALE GENOMIC DNA]</scope>
    <source>
        <strain evidence="3 4">17XNL</strain>
    </source>
</reference>
<feature type="coiled-coil region" evidence="1">
    <location>
        <begin position="854"/>
        <end position="881"/>
    </location>
</feature>
<dbReference type="InterPro" id="IPR011249">
    <property type="entry name" value="Metalloenz_LuxS/M16"/>
</dbReference>
<dbReference type="InParanoid" id="Q7R935"/>
<evidence type="ECO:0000313" key="4">
    <source>
        <dbReference type="Proteomes" id="UP000008553"/>
    </source>
</evidence>
<protein>
    <submittedName>
        <fullName evidence="3">Falcilysin-related</fullName>
    </submittedName>
</protein>
<gene>
    <name evidence="3" type="ORF">PY07032</name>
</gene>
<proteinExistence type="predicted"/>
<dbReference type="Pfam" id="PF05193">
    <property type="entry name" value="Peptidase_M16_C"/>
    <property type="match status" value="1"/>
</dbReference>
<dbReference type="InterPro" id="IPR013578">
    <property type="entry name" value="Peptidase_M16C_assoc"/>
</dbReference>
<name>Q7R935_PLAYO</name>
<accession>Q7R935</accession>
<dbReference type="GO" id="GO:0016485">
    <property type="term" value="P:protein processing"/>
    <property type="evidence" value="ECO:0007669"/>
    <property type="project" value="TreeGrafter"/>
</dbReference>
<dbReference type="KEGG" id="pyo:PY17X_1138400"/>
<dbReference type="GO" id="GO:0046872">
    <property type="term" value="F:metal ion binding"/>
    <property type="evidence" value="ECO:0007669"/>
    <property type="project" value="InterPro"/>
</dbReference>
<dbReference type="Pfam" id="PF22516">
    <property type="entry name" value="PreP_C"/>
    <property type="match status" value="1"/>
</dbReference>
<dbReference type="MEROPS" id="M16.011"/>
<dbReference type="Pfam" id="PF08367">
    <property type="entry name" value="M16C_assoc"/>
    <property type="match status" value="2"/>
</dbReference>
<dbReference type="PANTHER" id="PTHR43016:SF13">
    <property type="entry name" value="PRESEQUENCE PROTEASE, MITOCHONDRIAL"/>
    <property type="match status" value="1"/>
</dbReference>
<dbReference type="FunCoup" id="Q7R935">
    <property type="interactions" value="276"/>
</dbReference>
<dbReference type="AlphaFoldDB" id="Q7R935"/>
<feature type="domain" description="Peptidase M16C associated" evidence="2">
    <location>
        <begin position="559"/>
        <end position="860"/>
    </location>
</feature>
<evidence type="ECO:0000256" key="1">
    <source>
        <dbReference type="SAM" id="Coils"/>
    </source>
</evidence>
<evidence type="ECO:0000259" key="2">
    <source>
        <dbReference type="SMART" id="SM01264"/>
    </source>
</evidence>
<dbReference type="PANTHER" id="PTHR43016">
    <property type="entry name" value="PRESEQUENCE PROTEASE"/>
    <property type="match status" value="1"/>
</dbReference>
<dbReference type="InterPro" id="IPR011765">
    <property type="entry name" value="Pept_M16_N"/>
</dbReference>
<dbReference type="STRING" id="73239.Q7R935"/>
<dbReference type="InterPro" id="IPR055130">
    <property type="entry name" value="PreP_C"/>
</dbReference>
<evidence type="ECO:0000313" key="3">
    <source>
        <dbReference type="EMBL" id="EAA19377.1"/>
    </source>
</evidence>
<dbReference type="PaxDb" id="73239-Q7R935"/>
<dbReference type="Proteomes" id="UP000008553">
    <property type="component" value="Unassembled WGS sequence"/>
</dbReference>
<dbReference type="Gene3D" id="3.30.830.10">
    <property type="entry name" value="Metalloenzyme, LuxS/M16 peptidase-like"/>
    <property type="match status" value="4"/>
</dbReference>
<keyword evidence="4" id="KW-1185">Reference proteome</keyword>